<organism evidence="1">
    <name type="scientific">Phytophthora nicotianae</name>
    <name type="common">Potato buckeye rot agent</name>
    <name type="synonym">Phytophthora parasitica</name>
    <dbReference type="NCBI Taxonomy" id="4792"/>
    <lineage>
        <taxon>Eukaryota</taxon>
        <taxon>Sar</taxon>
        <taxon>Stramenopiles</taxon>
        <taxon>Oomycota</taxon>
        <taxon>Peronosporomycetes</taxon>
        <taxon>Peronosporales</taxon>
        <taxon>Peronosporaceae</taxon>
        <taxon>Phytophthora</taxon>
    </lineage>
</organism>
<dbReference type="AlphaFoldDB" id="W2K4P6"/>
<reference evidence="1" key="1">
    <citation type="submission" date="2013-11" db="EMBL/GenBank/DDBJ databases">
        <title>The Genome Sequence of Phytophthora parasitica CHvinca01.</title>
        <authorList>
            <consortium name="The Broad Institute Genomics Platform"/>
            <person name="Russ C."/>
            <person name="Tyler B."/>
            <person name="Panabieres F."/>
            <person name="Shan W."/>
            <person name="Tripathy S."/>
            <person name="Grunwald N."/>
            <person name="Machado M."/>
            <person name="Johnson C.S."/>
            <person name="Arredondo F."/>
            <person name="Hong C."/>
            <person name="Coffey M."/>
            <person name="Young S.K."/>
            <person name="Zeng Q."/>
            <person name="Gargeya S."/>
            <person name="Fitzgerald M."/>
            <person name="Abouelleil A."/>
            <person name="Alvarado L."/>
            <person name="Chapman S.B."/>
            <person name="Gainer-Dewar J."/>
            <person name="Goldberg J."/>
            <person name="Griggs A."/>
            <person name="Gujja S."/>
            <person name="Hansen M."/>
            <person name="Howarth C."/>
            <person name="Imamovic A."/>
            <person name="Ireland A."/>
            <person name="Larimer J."/>
            <person name="McCowan C."/>
            <person name="Murphy C."/>
            <person name="Pearson M."/>
            <person name="Poon T.W."/>
            <person name="Priest M."/>
            <person name="Roberts A."/>
            <person name="Saif S."/>
            <person name="Shea T."/>
            <person name="Sykes S."/>
            <person name="Wortman J."/>
            <person name="Nusbaum C."/>
            <person name="Birren B."/>
        </authorList>
    </citation>
    <scope>NUCLEOTIDE SEQUENCE [LARGE SCALE GENOMIC DNA]</scope>
    <source>
        <strain evidence="1">CHvinca01</strain>
    </source>
</reference>
<name>W2K4P6_PHYNI</name>
<gene>
    <name evidence="1" type="ORF">L917_19358</name>
</gene>
<accession>W2K4P6</accession>
<evidence type="ECO:0000313" key="1">
    <source>
        <dbReference type="EMBL" id="ETL80121.1"/>
    </source>
</evidence>
<dbReference type="Proteomes" id="UP000054423">
    <property type="component" value="Unassembled WGS sequence"/>
</dbReference>
<sequence>MLWQRYYALVQRVFVGQSSGSDSLFPFPVFSPNFS</sequence>
<proteinExistence type="predicted"/>
<dbReference type="EMBL" id="KI682847">
    <property type="protein sequence ID" value="ETL80121.1"/>
    <property type="molecule type" value="Genomic_DNA"/>
</dbReference>
<protein>
    <submittedName>
        <fullName evidence="1">Uncharacterized protein</fullName>
    </submittedName>
</protein>